<dbReference type="SUPFAM" id="SSF51182">
    <property type="entry name" value="RmlC-like cupins"/>
    <property type="match status" value="1"/>
</dbReference>
<gene>
    <name evidence="3" type="ORF">EJ04DRAFT_508848</name>
</gene>
<dbReference type="PANTHER" id="PTHR33387">
    <property type="entry name" value="RMLC-LIKE JELLY ROLL FOLD PROTEIN"/>
    <property type="match status" value="1"/>
</dbReference>
<sequence>MVRFLQLIIPAVAAMAAASCKHERHSAQEVINKLNLTANVEKGWFVETFADPDRFNNRTYSTAIYYLLEGREGASYWHKVDAVEVWHHYAGAPLRLDLSYNNGTATRHRVLGDDIFKDQRPQVVIDKNEWQRAQSLGDWTLVGTTVAPGFTADGFELAAPDWQPNDGI</sequence>
<dbReference type="InterPro" id="IPR014710">
    <property type="entry name" value="RmlC-like_jellyroll"/>
</dbReference>
<name>A0A9P4R647_9PLEO</name>
<dbReference type="OrthoDB" id="6614653at2759"/>
<comment type="caution">
    <text evidence="3">The sequence shown here is derived from an EMBL/GenBank/DDBJ whole genome shotgun (WGS) entry which is preliminary data.</text>
</comment>
<proteinExistence type="predicted"/>
<dbReference type="Pfam" id="PF06172">
    <property type="entry name" value="Cupin_5"/>
    <property type="match status" value="1"/>
</dbReference>
<evidence type="ECO:0000259" key="2">
    <source>
        <dbReference type="Pfam" id="PF06172"/>
    </source>
</evidence>
<dbReference type="CDD" id="cd06121">
    <property type="entry name" value="cupin_YML079wp"/>
    <property type="match status" value="1"/>
</dbReference>
<protein>
    <recommendedName>
        <fullName evidence="2">DUF985 domain-containing protein</fullName>
    </recommendedName>
</protein>
<dbReference type="InterPro" id="IPR011051">
    <property type="entry name" value="RmlC_Cupin_sf"/>
</dbReference>
<dbReference type="InterPro" id="IPR009327">
    <property type="entry name" value="Cupin_DUF985"/>
</dbReference>
<keyword evidence="4" id="KW-1185">Reference proteome</keyword>
<evidence type="ECO:0000313" key="3">
    <source>
        <dbReference type="EMBL" id="KAF2739584.1"/>
    </source>
</evidence>
<dbReference type="AlphaFoldDB" id="A0A9P4R647"/>
<dbReference type="InterPro" id="IPR039935">
    <property type="entry name" value="YML079W-like"/>
</dbReference>
<dbReference type="PANTHER" id="PTHR33387:SF3">
    <property type="entry name" value="DUF985 DOMAIN-CONTAINING PROTEIN"/>
    <property type="match status" value="1"/>
</dbReference>
<dbReference type="Proteomes" id="UP000799444">
    <property type="component" value="Unassembled WGS sequence"/>
</dbReference>
<evidence type="ECO:0000313" key="4">
    <source>
        <dbReference type="Proteomes" id="UP000799444"/>
    </source>
</evidence>
<feature type="signal peptide" evidence="1">
    <location>
        <begin position="1"/>
        <end position="19"/>
    </location>
</feature>
<feature type="chain" id="PRO_5040459191" description="DUF985 domain-containing protein" evidence="1">
    <location>
        <begin position="20"/>
        <end position="168"/>
    </location>
</feature>
<dbReference type="EMBL" id="ML996104">
    <property type="protein sequence ID" value="KAF2739584.1"/>
    <property type="molecule type" value="Genomic_DNA"/>
</dbReference>
<dbReference type="Gene3D" id="2.60.120.10">
    <property type="entry name" value="Jelly Rolls"/>
    <property type="match status" value="1"/>
</dbReference>
<reference evidence="3" key="1">
    <citation type="journal article" date="2020" name="Stud. Mycol.">
        <title>101 Dothideomycetes genomes: a test case for predicting lifestyles and emergence of pathogens.</title>
        <authorList>
            <person name="Haridas S."/>
            <person name="Albert R."/>
            <person name="Binder M."/>
            <person name="Bloem J."/>
            <person name="Labutti K."/>
            <person name="Salamov A."/>
            <person name="Andreopoulos B."/>
            <person name="Baker S."/>
            <person name="Barry K."/>
            <person name="Bills G."/>
            <person name="Bluhm B."/>
            <person name="Cannon C."/>
            <person name="Castanera R."/>
            <person name="Culley D."/>
            <person name="Daum C."/>
            <person name="Ezra D."/>
            <person name="Gonzalez J."/>
            <person name="Henrissat B."/>
            <person name="Kuo A."/>
            <person name="Liang C."/>
            <person name="Lipzen A."/>
            <person name="Lutzoni F."/>
            <person name="Magnuson J."/>
            <person name="Mondo S."/>
            <person name="Nolan M."/>
            <person name="Ohm R."/>
            <person name="Pangilinan J."/>
            <person name="Park H.-J."/>
            <person name="Ramirez L."/>
            <person name="Alfaro M."/>
            <person name="Sun H."/>
            <person name="Tritt A."/>
            <person name="Yoshinaga Y."/>
            <person name="Zwiers L.-H."/>
            <person name="Turgeon B."/>
            <person name="Goodwin S."/>
            <person name="Spatafora J."/>
            <person name="Crous P."/>
            <person name="Grigoriev I."/>
        </authorList>
    </citation>
    <scope>NUCLEOTIDE SEQUENCE</scope>
    <source>
        <strain evidence="3">CBS 125425</strain>
    </source>
</reference>
<keyword evidence="1" id="KW-0732">Signal</keyword>
<evidence type="ECO:0000256" key="1">
    <source>
        <dbReference type="SAM" id="SignalP"/>
    </source>
</evidence>
<accession>A0A9P4R647</accession>
<organism evidence="3 4">
    <name type="scientific">Polyplosphaeria fusca</name>
    <dbReference type="NCBI Taxonomy" id="682080"/>
    <lineage>
        <taxon>Eukaryota</taxon>
        <taxon>Fungi</taxon>
        <taxon>Dikarya</taxon>
        <taxon>Ascomycota</taxon>
        <taxon>Pezizomycotina</taxon>
        <taxon>Dothideomycetes</taxon>
        <taxon>Pleosporomycetidae</taxon>
        <taxon>Pleosporales</taxon>
        <taxon>Tetraplosphaeriaceae</taxon>
        <taxon>Polyplosphaeria</taxon>
    </lineage>
</organism>
<dbReference type="PROSITE" id="PS51257">
    <property type="entry name" value="PROKAR_LIPOPROTEIN"/>
    <property type="match status" value="1"/>
</dbReference>
<feature type="domain" description="DUF985" evidence="2">
    <location>
        <begin position="28"/>
        <end position="158"/>
    </location>
</feature>